<evidence type="ECO:0000256" key="10">
    <source>
        <dbReference type="ARBA" id="ARBA00023136"/>
    </source>
</evidence>
<evidence type="ECO:0000256" key="1">
    <source>
        <dbReference type="ARBA" id="ARBA00004141"/>
    </source>
</evidence>
<keyword evidence="11" id="KW-0325">Glycoprotein</keyword>
<evidence type="ECO:0000256" key="4">
    <source>
        <dbReference type="ARBA" id="ARBA00022448"/>
    </source>
</evidence>
<dbReference type="InterPro" id="IPR001810">
    <property type="entry name" value="F-box_dom"/>
</dbReference>
<evidence type="ECO:0000256" key="13">
    <source>
        <dbReference type="ARBA" id="ARBA00023303"/>
    </source>
</evidence>
<keyword evidence="7 16" id="KW-1133">Transmembrane helix</keyword>
<dbReference type="Gene3D" id="2.130.10.10">
    <property type="entry name" value="YVTN repeat-like/Quinoprotein amine dehydrogenase"/>
    <property type="match status" value="1"/>
</dbReference>
<evidence type="ECO:0000256" key="8">
    <source>
        <dbReference type="ARBA" id="ARBA00023053"/>
    </source>
</evidence>
<dbReference type="InterPro" id="IPR001873">
    <property type="entry name" value="ENaC"/>
</dbReference>
<dbReference type="GO" id="GO:0005272">
    <property type="term" value="F:sodium channel activity"/>
    <property type="evidence" value="ECO:0007669"/>
    <property type="project" value="UniProtKB-KW"/>
</dbReference>
<dbReference type="InterPro" id="IPR015943">
    <property type="entry name" value="WD40/YVTN_repeat-like_dom_sf"/>
</dbReference>
<dbReference type="InterPro" id="IPR036047">
    <property type="entry name" value="F-box-like_dom_sf"/>
</dbReference>
<dbReference type="SUPFAM" id="SSF81383">
    <property type="entry name" value="F-box domain"/>
    <property type="match status" value="1"/>
</dbReference>
<feature type="repeat" description="WD" evidence="14">
    <location>
        <begin position="159"/>
        <end position="192"/>
    </location>
</feature>
<name>A0AAF5CYY9_STRER</name>
<sequence length="642" mass="74247">NCLSSLPEVIIENIFSNITAYDLYYKVRLTSRFFAKYLCSRSPYWALRNRRYKSFVPLNTGKNYDEDFQAKVAIKIERIFNNFNNIDGYRKVIKRPHAATITVSKIFKPLEDRTFFITGSRDRSICLQDFEPYRYLNNNNNDDDGDDDSDIETTYIKVENAHEGWISSICFKDNYILSNGWDSTLKIWSLSNRGLEVVASMKGTSAYLDCAVDGEIIYCCGYEKAIAMFDFRDRLKLTNRLFLHSHSILKVLTEEGSNYLYSVGGDESVALFDKRNMKVACTKKLYNQTYCAALYNESLCISNSDGSIDYMKANTLDKMGSIYINDDSQDIEIKNMAINDGYIVYSRNHINDLRVYTFCNSPKRIAQFPSSTSICSFDIKRGDVLKFLNIFKKNCFFRPSVWSTLWKNMVANVTKKPKREYIAIDEFGNKYYEIKEGKHAKTRGFEAPENGKVIEPSNEWVSWLKGTRRFPPSDKELALNRIREQAQLERNNALEKSMPIVDFTDKAKSEGSSSFPKYKDFEVTPEILFFYNLNNKEIIKDWAEVSSIHGVPHIAAAKTKFVKCIWISILIFCFTIFMILFLNGLVEYLGYPTVVNFESRSDEIDFPAVTFCHASPYSMKKIENSQYTNLKNVINAYKKLNI</sequence>
<keyword evidence="18" id="KW-1185">Reference proteome</keyword>
<dbReference type="AlphaFoldDB" id="A0AAF5CYY9"/>
<keyword evidence="5 15" id="KW-0894">Sodium channel</keyword>
<keyword evidence="9 15" id="KW-0406">Ion transport</keyword>
<evidence type="ECO:0000256" key="11">
    <source>
        <dbReference type="ARBA" id="ARBA00023180"/>
    </source>
</evidence>
<dbReference type="Pfam" id="PF05071">
    <property type="entry name" value="NDUFA12"/>
    <property type="match status" value="1"/>
</dbReference>
<comment type="similarity">
    <text evidence="3">Belongs to the complex I NDUFA12 subunit family.</text>
</comment>
<evidence type="ECO:0000313" key="18">
    <source>
        <dbReference type="Proteomes" id="UP000035681"/>
    </source>
</evidence>
<evidence type="ECO:0000256" key="3">
    <source>
        <dbReference type="ARBA" id="ARBA00007355"/>
    </source>
</evidence>
<evidence type="ECO:0000256" key="12">
    <source>
        <dbReference type="ARBA" id="ARBA00023201"/>
    </source>
</evidence>
<keyword evidence="10 16" id="KW-0472">Membrane</keyword>
<dbReference type="PANTHER" id="PTHR19855">
    <property type="entry name" value="WD40 REPEAT PROTEIN 12, 37"/>
    <property type="match status" value="1"/>
</dbReference>
<keyword evidence="14" id="KW-0853">WD repeat</keyword>
<keyword evidence="6 15" id="KW-0812">Transmembrane</keyword>
<protein>
    <submittedName>
        <fullName evidence="19">NADH dehydrogenase [ubiquinone] 1 alpha subcomplex subunit 12</fullName>
    </submittedName>
</protein>
<dbReference type="InterPro" id="IPR036322">
    <property type="entry name" value="WD40_repeat_dom_sf"/>
</dbReference>
<evidence type="ECO:0000256" key="5">
    <source>
        <dbReference type="ARBA" id="ARBA00022461"/>
    </source>
</evidence>
<evidence type="ECO:0000256" key="15">
    <source>
        <dbReference type="RuleBase" id="RU000679"/>
    </source>
</evidence>
<evidence type="ECO:0000256" key="16">
    <source>
        <dbReference type="SAM" id="Phobius"/>
    </source>
</evidence>
<comment type="subcellular location">
    <subcellularLocation>
        <location evidence="1">Membrane</location>
        <topology evidence="1">Multi-pass membrane protein</topology>
    </subcellularLocation>
</comment>
<dbReference type="SMART" id="SM00320">
    <property type="entry name" value="WD40"/>
    <property type="match status" value="3"/>
</dbReference>
<evidence type="ECO:0000259" key="17">
    <source>
        <dbReference type="PROSITE" id="PS50181"/>
    </source>
</evidence>
<keyword evidence="13 15" id="KW-0407">Ion channel</keyword>
<dbReference type="Pfam" id="PF00400">
    <property type="entry name" value="WD40"/>
    <property type="match status" value="1"/>
</dbReference>
<dbReference type="Proteomes" id="UP000035681">
    <property type="component" value="Unplaced"/>
</dbReference>
<evidence type="ECO:0000256" key="9">
    <source>
        <dbReference type="ARBA" id="ARBA00023065"/>
    </source>
</evidence>
<dbReference type="PROSITE" id="PS50082">
    <property type="entry name" value="WD_REPEATS_2"/>
    <property type="match status" value="1"/>
</dbReference>
<keyword evidence="8" id="KW-0915">Sodium</keyword>
<dbReference type="GO" id="GO:0045271">
    <property type="term" value="C:respiratory chain complex I"/>
    <property type="evidence" value="ECO:0007669"/>
    <property type="project" value="InterPro"/>
</dbReference>
<dbReference type="WBParaSite" id="TCONS_00003887.p1">
    <property type="protein sequence ID" value="TCONS_00003887.p1"/>
    <property type="gene ID" value="XLOC_000588"/>
</dbReference>
<comment type="similarity">
    <text evidence="2 15">Belongs to the amiloride-sensitive sodium channel (TC 1.A.6) family.</text>
</comment>
<dbReference type="SUPFAM" id="SSF50978">
    <property type="entry name" value="WD40 repeat-like"/>
    <property type="match status" value="1"/>
</dbReference>
<dbReference type="InterPro" id="IPR001680">
    <property type="entry name" value="WD40_rpt"/>
</dbReference>
<dbReference type="PROSITE" id="PS50181">
    <property type="entry name" value="FBOX"/>
    <property type="match status" value="1"/>
</dbReference>
<reference evidence="19" key="1">
    <citation type="submission" date="2024-02" db="UniProtKB">
        <authorList>
            <consortium name="WormBaseParasite"/>
        </authorList>
    </citation>
    <scope>IDENTIFICATION</scope>
</reference>
<evidence type="ECO:0000256" key="14">
    <source>
        <dbReference type="PROSITE-ProRule" id="PRU00221"/>
    </source>
</evidence>
<feature type="transmembrane region" description="Helical" evidence="16">
    <location>
        <begin position="565"/>
        <end position="586"/>
    </location>
</feature>
<dbReference type="Pfam" id="PF00858">
    <property type="entry name" value="ASC"/>
    <property type="match status" value="1"/>
</dbReference>
<proteinExistence type="inferred from homology"/>
<feature type="domain" description="F-box" evidence="17">
    <location>
        <begin position="1"/>
        <end position="48"/>
    </location>
</feature>
<evidence type="ECO:0000256" key="6">
    <source>
        <dbReference type="ARBA" id="ARBA00022692"/>
    </source>
</evidence>
<evidence type="ECO:0000256" key="7">
    <source>
        <dbReference type="ARBA" id="ARBA00022989"/>
    </source>
</evidence>
<keyword evidence="4 15" id="KW-0813">Transport</keyword>
<evidence type="ECO:0000313" key="19">
    <source>
        <dbReference type="WBParaSite" id="TCONS_00003887.p1"/>
    </source>
</evidence>
<dbReference type="PANTHER" id="PTHR19855:SF34">
    <property type="entry name" value="F-BOX_WD REPEAT-CONTAINING PROTEIN 9"/>
    <property type="match status" value="1"/>
</dbReference>
<organism evidence="18 19">
    <name type="scientific">Strongyloides stercoralis</name>
    <name type="common">Threadworm</name>
    <dbReference type="NCBI Taxonomy" id="6248"/>
    <lineage>
        <taxon>Eukaryota</taxon>
        <taxon>Metazoa</taxon>
        <taxon>Ecdysozoa</taxon>
        <taxon>Nematoda</taxon>
        <taxon>Chromadorea</taxon>
        <taxon>Rhabditida</taxon>
        <taxon>Tylenchina</taxon>
        <taxon>Panagrolaimomorpha</taxon>
        <taxon>Strongyloidoidea</taxon>
        <taxon>Strongyloididae</taxon>
        <taxon>Strongyloides</taxon>
    </lineage>
</organism>
<dbReference type="InterPro" id="IPR007763">
    <property type="entry name" value="NDUFA12"/>
</dbReference>
<accession>A0AAF5CYY9</accession>
<evidence type="ECO:0000256" key="2">
    <source>
        <dbReference type="ARBA" id="ARBA00007193"/>
    </source>
</evidence>
<keyword evidence="12 15" id="KW-0739">Sodium transport</keyword>